<evidence type="ECO:0000256" key="3">
    <source>
        <dbReference type="ARBA" id="ARBA00022490"/>
    </source>
</evidence>
<dbReference type="InterPro" id="IPR036322">
    <property type="entry name" value="WD40_repeat_dom_sf"/>
</dbReference>
<evidence type="ECO:0000256" key="6">
    <source>
        <dbReference type="ARBA" id="ARBA00022737"/>
    </source>
</evidence>
<accession>A0A8B7P4R2</accession>
<keyword evidence="3" id="KW-0963">Cytoplasm</keyword>
<keyword evidence="13" id="KW-1185">Reference proteome</keyword>
<comment type="similarity">
    <text evidence="2">Belongs to the dynein intermediate chain family.</text>
</comment>
<evidence type="ECO:0000256" key="8">
    <source>
        <dbReference type="ARBA" id="ARBA00023175"/>
    </source>
</evidence>
<dbReference type="PANTHER" id="PTHR12442:SF11">
    <property type="entry name" value="DYNEIN AXONEMAL INTERMEDIATE CHAIN 1"/>
    <property type="match status" value="1"/>
</dbReference>
<evidence type="ECO:0000313" key="13">
    <source>
        <dbReference type="Proteomes" id="UP000694843"/>
    </source>
</evidence>
<dbReference type="PANTHER" id="PTHR12442">
    <property type="entry name" value="DYNEIN INTERMEDIATE CHAIN"/>
    <property type="match status" value="1"/>
</dbReference>
<dbReference type="RefSeq" id="XP_018020947.2">
    <property type="nucleotide sequence ID" value="XM_018165458.2"/>
</dbReference>
<keyword evidence="10" id="KW-0966">Cell projection</keyword>
<comment type="subcellular location">
    <subcellularLocation>
        <location evidence="1">Cytoplasm</location>
        <location evidence="1">Cytoskeleton</location>
        <location evidence="1">Cilium axoneme</location>
    </subcellularLocation>
</comment>
<dbReference type="GO" id="GO:0003341">
    <property type="term" value="P:cilium movement"/>
    <property type="evidence" value="ECO:0007669"/>
    <property type="project" value="TreeGrafter"/>
</dbReference>
<evidence type="ECO:0000256" key="7">
    <source>
        <dbReference type="ARBA" id="ARBA00023017"/>
    </source>
</evidence>
<dbReference type="KEGG" id="hazt:108677252"/>
<dbReference type="PROSITE" id="PS50082">
    <property type="entry name" value="WD_REPEATS_2"/>
    <property type="match status" value="1"/>
</dbReference>
<dbReference type="Proteomes" id="UP000694843">
    <property type="component" value="Unplaced"/>
</dbReference>
<dbReference type="InterPro" id="IPR001680">
    <property type="entry name" value="WD40_rpt"/>
</dbReference>
<dbReference type="OrthoDB" id="6372332at2759"/>
<evidence type="ECO:0000256" key="4">
    <source>
        <dbReference type="ARBA" id="ARBA00022574"/>
    </source>
</evidence>
<evidence type="ECO:0000256" key="9">
    <source>
        <dbReference type="ARBA" id="ARBA00023212"/>
    </source>
</evidence>
<evidence type="ECO:0000256" key="5">
    <source>
        <dbReference type="ARBA" id="ARBA00022701"/>
    </source>
</evidence>
<feature type="region of interest" description="Disordered" evidence="12">
    <location>
        <begin position="469"/>
        <end position="506"/>
    </location>
</feature>
<feature type="repeat" description="WD" evidence="11">
    <location>
        <begin position="558"/>
        <end position="590"/>
    </location>
</feature>
<dbReference type="InterPro" id="IPR050687">
    <property type="entry name" value="Dynein_IC"/>
</dbReference>
<feature type="compositionally biased region" description="Basic and acidic residues" evidence="12">
    <location>
        <begin position="195"/>
        <end position="205"/>
    </location>
</feature>
<dbReference type="OMA" id="VWEDMRA"/>
<protein>
    <submittedName>
        <fullName evidence="14">Dynein intermediate chain 2, ciliary-like</fullName>
    </submittedName>
</protein>
<dbReference type="GO" id="GO:0036157">
    <property type="term" value="C:outer dynein arm"/>
    <property type="evidence" value="ECO:0007669"/>
    <property type="project" value="TreeGrafter"/>
</dbReference>
<dbReference type="Gene3D" id="2.130.10.10">
    <property type="entry name" value="YVTN repeat-like/Quinoprotein amine dehydrogenase"/>
    <property type="match status" value="2"/>
</dbReference>
<dbReference type="GO" id="GO:0045503">
    <property type="term" value="F:dynein light chain binding"/>
    <property type="evidence" value="ECO:0007669"/>
    <property type="project" value="TreeGrafter"/>
</dbReference>
<dbReference type="SMART" id="SM00320">
    <property type="entry name" value="WD40"/>
    <property type="match status" value="4"/>
</dbReference>
<dbReference type="AlphaFoldDB" id="A0A8B7P4R2"/>
<keyword evidence="5" id="KW-0493">Microtubule</keyword>
<evidence type="ECO:0000256" key="11">
    <source>
        <dbReference type="PROSITE-ProRule" id="PRU00221"/>
    </source>
</evidence>
<keyword evidence="7" id="KW-0243">Dynein</keyword>
<organism evidence="13 14">
    <name type="scientific">Hyalella azteca</name>
    <name type="common">Amphipod</name>
    <dbReference type="NCBI Taxonomy" id="294128"/>
    <lineage>
        <taxon>Eukaryota</taxon>
        <taxon>Metazoa</taxon>
        <taxon>Ecdysozoa</taxon>
        <taxon>Arthropoda</taxon>
        <taxon>Crustacea</taxon>
        <taxon>Multicrustacea</taxon>
        <taxon>Malacostraca</taxon>
        <taxon>Eumalacostraca</taxon>
        <taxon>Peracarida</taxon>
        <taxon>Amphipoda</taxon>
        <taxon>Senticaudata</taxon>
        <taxon>Talitrida</taxon>
        <taxon>Talitroidea</taxon>
        <taxon>Hyalellidae</taxon>
        <taxon>Hyalella</taxon>
    </lineage>
</organism>
<keyword evidence="9" id="KW-0206">Cytoskeleton</keyword>
<evidence type="ECO:0000256" key="1">
    <source>
        <dbReference type="ARBA" id="ARBA00004430"/>
    </source>
</evidence>
<name>A0A8B7P4R2_HYAAZ</name>
<evidence type="ECO:0000256" key="2">
    <source>
        <dbReference type="ARBA" id="ARBA00011059"/>
    </source>
</evidence>
<keyword evidence="6" id="KW-0677">Repeat</keyword>
<reference evidence="14" key="1">
    <citation type="submission" date="2025-08" db="UniProtKB">
        <authorList>
            <consortium name="RefSeq"/>
        </authorList>
    </citation>
    <scope>IDENTIFICATION</scope>
    <source>
        <tissue evidence="14">Whole organism</tissue>
    </source>
</reference>
<dbReference type="GO" id="GO:0036158">
    <property type="term" value="P:outer dynein arm assembly"/>
    <property type="evidence" value="ECO:0007669"/>
    <property type="project" value="TreeGrafter"/>
</dbReference>
<evidence type="ECO:0000256" key="10">
    <source>
        <dbReference type="ARBA" id="ARBA00023273"/>
    </source>
</evidence>
<dbReference type="InterPro" id="IPR015943">
    <property type="entry name" value="WD40/YVTN_repeat-like_dom_sf"/>
</dbReference>
<keyword evidence="4 11" id="KW-0853">WD repeat</keyword>
<feature type="compositionally biased region" description="Polar residues" evidence="12">
    <location>
        <begin position="491"/>
        <end position="506"/>
    </location>
</feature>
<sequence>MITSATGGMAWQERQLSSEEDELSEEDSRREPTVEIRLNTVSPEVANLVHYDFTSRKYLPCEDLTLDLLTLPSKIMLKEDLLAIQEERALVQNTTAAHAGHAEGGDDEKLSVDDLEGCEDVISKEELRKLDSQPNPFNFSERVSQTLRNIVTDEMVQTDPPPSTTFCVNVGPSDIYDAYRKDYAKKQALARLLEEEREKAKDKSSSKKKKEPQPPAPSGSEVALLAPVAPLQESLFPNLSPAQLKRLAFTAKILERMVNQNTYDEIAQDFQFWEDQSDDFRGREGTLLPLWRFSSSALTLVPGYWSGWGGRNATLTEGVRGLLVTDLSFSPVFSDLFAASFSSAETLGTEGAGAVCVYSLKNPSHPERLLLHSCGVTCVQFHPTIASVLVAGLCRGDVVIYDVTSSQAIAEVSSSACSGKHLLAVTQVQWMRFSGKLSLLSASQDGRVTQWHVSGNVLSPTDLLTFPGLSAPQAGPAPNGMSPHDLDGNKKSATPSDGTSSRISGKSSFVAPDRVQLEGTATHIALKPDDDTTLLVGATTGAVFQCSTASTVHSLVRYSAHTAPLTALAWNCYNYNVFLTTSMDGTLKIWLQQHPTPLVVMSLGGAVASAAWAPYSSTVVVAVTDEGKIFVYDLFVRRCRPLCVQALPQKKRLLVSSLAMSPYHPVLLVAGERGHLVSFKLSPNLRRPHKEAKGADDQRIREIEVMKIDRIIATNRG</sequence>
<dbReference type="GO" id="GO:0045504">
    <property type="term" value="F:dynein heavy chain binding"/>
    <property type="evidence" value="ECO:0007669"/>
    <property type="project" value="TreeGrafter"/>
</dbReference>
<dbReference type="GO" id="GO:0005874">
    <property type="term" value="C:microtubule"/>
    <property type="evidence" value="ECO:0007669"/>
    <property type="project" value="UniProtKB-KW"/>
</dbReference>
<feature type="region of interest" description="Disordered" evidence="12">
    <location>
        <begin position="195"/>
        <end position="221"/>
    </location>
</feature>
<proteinExistence type="inferred from homology"/>
<keyword evidence="8" id="KW-0505">Motor protein</keyword>
<evidence type="ECO:0000313" key="14">
    <source>
        <dbReference type="RefSeq" id="XP_018020947.2"/>
    </source>
</evidence>
<dbReference type="SUPFAM" id="SSF50978">
    <property type="entry name" value="WD40 repeat-like"/>
    <property type="match status" value="1"/>
</dbReference>
<dbReference type="Pfam" id="PF00400">
    <property type="entry name" value="WD40"/>
    <property type="match status" value="1"/>
</dbReference>
<gene>
    <name evidence="14" type="primary">LOC108677252</name>
</gene>
<dbReference type="GeneID" id="108677252"/>
<evidence type="ECO:0000256" key="12">
    <source>
        <dbReference type="SAM" id="MobiDB-lite"/>
    </source>
</evidence>
<feature type="region of interest" description="Disordered" evidence="12">
    <location>
        <begin position="1"/>
        <end position="32"/>
    </location>
</feature>